<evidence type="ECO:0000313" key="6">
    <source>
        <dbReference type="WormBase" id="SRAE_X000224300"/>
    </source>
</evidence>
<dbReference type="Proteomes" id="UP000035682">
    <property type="component" value="Unplaced"/>
</dbReference>
<evidence type="ECO:0000313" key="3">
    <source>
        <dbReference type="EMBL" id="CEF60504.1"/>
    </source>
</evidence>
<feature type="chain" id="PRO_5015030232" evidence="2">
    <location>
        <begin position="25"/>
        <end position="128"/>
    </location>
</feature>
<protein>
    <submittedName>
        <fullName evidence="3 5">Uncharacterized protein</fullName>
    </submittedName>
</protein>
<dbReference type="EMBL" id="LN609399">
    <property type="protein sequence ID" value="CEF60504.1"/>
    <property type="molecule type" value="Genomic_DNA"/>
</dbReference>
<keyword evidence="4" id="KW-1185">Reference proteome</keyword>
<feature type="coiled-coil region" evidence="1">
    <location>
        <begin position="68"/>
        <end position="95"/>
    </location>
</feature>
<feature type="signal peptide" evidence="2">
    <location>
        <begin position="1"/>
        <end position="24"/>
    </location>
</feature>
<accession>A0A090KZ39</accession>
<reference evidence="5" key="3">
    <citation type="submission" date="2020-12" db="UniProtKB">
        <authorList>
            <consortium name="WormBaseParasite"/>
        </authorList>
    </citation>
    <scope>IDENTIFICATION</scope>
</reference>
<evidence type="ECO:0000313" key="4">
    <source>
        <dbReference type="Proteomes" id="UP000035682"/>
    </source>
</evidence>
<sequence>MHFIKYLAIFAIFAIQFSLQKVSSEESSSQVAVSSQENNLSEEEVVQGKKSLFGNFKDKFNKKTKVFKSKFDQIKNNVKSKLENAKNEVSEKLKQNSKVRKGLEMTDKLKNKASGLGKKLKDRVSKLF</sequence>
<name>A0A090KZ39_STRRB</name>
<organism evidence="3">
    <name type="scientific">Strongyloides ratti</name>
    <name type="common">Parasitic roundworm</name>
    <dbReference type="NCBI Taxonomy" id="34506"/>
    <lineage>
        <taxon>Eukaryota</taxon>
        <taxon>Metazoa</taxon>
        <taxon>Ecdysozoa</taxon>
        <taxon>Nematoda</taxon>
        <taxon>Chromadorea</taxon>
        <taxon>Rhabditida</taxon>
        <taxon>Tylenchina</taxon>
        <taxon>Panagrolaimomorpha</taxon>
        <taxon>Strongyloidoidea</taxon>
        <taxon>Strongyloididae</taxon>
        <taxon>Strongyloides</taxon>
    </lineage>
</organism>
<reference evidence="3" key="2">
    <citation type="submission" date="2014-09" db="EMBL/GenBank/DDBJ databases">
        <authorList>
            <person name="Aslett A.Martin."/>
        </authorList>
    </citation>
    <scope>NUCLEOTIDE SEQUENCE</scope>
    <source>
        <strain evidence="3">ED321 Heterogonic</strain>
    </source>
</reference>
<evidence type="ECO:0000313" key="5">
    <source>
        <dbReference type="WBParaSite" id="SRAE_X000224300.1"/>
    </source>
</evidence>
<dbReference type="WormBase" id="SRAE_X000224300">
    <property type="protein sequence ID" value="SRP04601"/>
    <property type="gene ID" value="WBGene00267823"/>
</dbReference>
<evidence type="ECO:0000256" key="1">
    <source>
        <dbReference type="SAM" id="Coils"/>
    </source>
</evidence>
<dbReference type="AlphaFoldDB" id="A0A090KZ39"/>
<keyword evidence="1" id="KW-0175">Coiled coil</keyword>
<reference evidence="4" key="1">
    <citation type="submission" date="2014-09" db="EMBL/GenBank/DDBJ databases">
        <authorList>
            <person name="Martin A.A."/>
        </authorList>
    </citation>
    <scope>NUCLEOTIDE SEQUENCE</scope>
    <source>
        <strain evidence="4">ED321</strain>
    </source>
</reference>
<evidence type="ECO:0000256" key="2">
    <source>
        <dbReference type="SAM" id="SignalP"/>
    </source>
</evidence>
<gene>
    <name evidence="3 5 6" type="ORF">SRAE_X000224300</name>
</gene>
<dbReference type="WBParaSite" id="SRAE_X000224300.1">
    <property type="protein sequence ID" value="SRAE_X000224300.1"/>
    <property type="gene ID" value="WBGene00267823"/>
</dbReference>
<dbReference type="GeneID" id="36385317"/>
<dbReference type="RefSeq" id="XP_024499713.1">
    <property type="nucleotide sequence ID" value="XM_024645429.1"/>
</dbReference>
<keyword evidence="2" id="KW-0732">Signal</keyword>
<dbReference type="CTD" id="36385317"/>
<proteinExistence type="predicted"/>